<evidence type="ECO:0000313" key="2">
    <source>
        <dbReference type="EMBL" id="ERJ11259.1"/>
    </source>
</evidence>
<keyword evidence="1" id="KW-0732">Signal</keyword>
<dbReference type="InParanoid" id="F7PW83"/>
<keyword evidence="2" id="KW-0449">Lipoprotein</keyword>
<dbReference type="EMBL" id="AFNU02000013">
    <property type="protein sequence ID" value="ERJ11259.1"/>
    <property type="molecule type" value="Genomic_DNA"/>
</dbReference>
<proteinExistence type="predicted"/>
<dbReference type="STRING" id="1033810.HLPCO_002699"/>
<evidence type="ECO:0000256" key="1">
    <source>
        <dbReference type="SAM" id="SignalP"/>
    </source>
</evidence>
<comment type="caution">
    <text evidence="2">The sequence shown here is derived from an EMBL/GenBank/DDBJ whole genome shotgun (WGS) entry which is preliminary data.</text>
</comment>
<name>F7PW83_9MOLU</name>
<organism evidence="2 3">
    <name type="scientific">Haloplasma contractile SSD-17B</name>
    <dbReference type="NCBI Taxonomy" id="1033810"/>
    <lineage>
        <taxon>Bacteria</taxon>
        <taxon>Bacillati</taxon>
        <taxon>Mycoplasmatota</taxon>
        <taxon>Mollicutes</taxon>
        <taxon>Haloplasmatales</taxon>
        <taxon>Haloplasmataceae</taxon>
        <taxon>Haloplasma</taxon>
    </lineage>
</organism>
<evidence type="ECO:0000313" key="3">
    <source>
        <dbReference type="Proteomes" id="UP000005707"/>
    </source>
</evidence>
<protein>
    <submittedName>
        <fullName evidence="2">Membrane lipoprotein</fullName>
    </submittedName>
</protein>
<keyword evidence="3" id="KW-1185">Reference proteome</keyword>
<sequence>MKKMSYLLFIMITISVLAACNKEDEETTTEATTEARDTAIADRDAPTFNPLPFISRSGIVLITDETDGLIIDKEVFGVSDNVSEVEDITVEVVKIIDGVTSEKYDLSYNVSDATKAYYVTLKATDEAGNSSREEFAVGIVSKEDLKTLLDGFTIPMAFTTDRMDYFKTEYNVEALNETTLQTEEVFIKLMRHLYRLSDDVYTRYEVLNISDVTKTSSDIMDVYTYSVDIRDHFFSVSIDDRNDTDYIEYTYNMKIEVLK</sequence>
<dbReference type="RefSeq" id="WP_008825576.1">
    <property type="nucleotide sequence ID" value="NZ_AFNU02000013.1"/>
</dbReference>
<reference evidence="2 3" key="1">
    <citation type="journal article" date="2011" name="J. Bacteriol.">
        <title>Genome sequence of Haloplasma contractile, an unusual contractile bacterium from a deep-sea anoxic brine lake.</title>
        <authorList>
            <person name="Antunes A."/>
            <person name="Alam I."/>
            <person name="El Dorry H."/>
            <person name="Siam R."/>
            <person name="Robertson A."/>
            <person name="Bajic V.B."/>
            <person name="Stingl U."/>
        </authorList>
    </citation>
    <scope>NUCLEOTIDE SEQUENCE [LARGE SCALE GENOMIC DNA]</scope>
    <source>
        <strain evidence="2 3">SSD-17B</strain>
    </source>
</reference>
<reference evidence="2 3" key="2">
    <citation type="journal article" date="2013" name="PLoS ONE">
        <title>INDIGO - INtegrated Data Warehouse of MIcrobial GenOmes with Examples from the Red Sea Extremophiles.</title>
        <authorList>
            <person name="Alam I."/>
            <person name="Antunes A."/>
            <person name="Kamau A.A."/>
            <person name="Ba Alawi W."/>
            <person name="Kalkatawi M."/>
            <person name="Stingl U."/>
            <person name="Bajic V.B."/>
        </authorList>
    </citation>
    <scope>NUCLEOTIDE SEQUENCE [LARGE SCALE GENOMIC DNA]</scope>
    <source>
        <strain evidence="2 3">SSD-17B</strain>
    </source>
</reference>
<dbReference type="PROSITE" id="PS51257">
    <property type="entry name" value="PROKAR_LIPOPROTEIN"/>
    <property type="match status" value="1"/>
</dbReference>
<feature type="chain" id="PRO_5003360060" evidence="1">
    <location>
        <begin position="19"/>
        <end position="259"/>
    </location>
</feature>
<accession>F7PW83</accession>
<dbReference type="AlphaFoldDB" id="F7PW83"/>
<feature type="signal peptide" evidence="1">
    <location>
        <begin position="1"/>
        <end position="18"/>
    </location>
</feature>
<dbReference type="Proteomes" id="UP000005707">
    <property type="component" value="Unassembled WGS sequence"/>
</dbReference>
<gene>
    <name evidence="2" type="ORF">HLPCO_002699</name>
</gene>